<dbReference type="Proteomes" id="UP000734854">
    <property type="component" value="Unassembled WGS sequence"/>
</dbReference>
<dbReference type="GO" id="GO:0009941">
    <property type="term" value="C:chloroplast envelope"/>
    <property type="evidence" value="ECO:0007669"/>
    <property type="project" value="TreeGrafter"/>
</dbReference>
<dbReference type="InterPro" id="IPR044242">
    <property type="entry name" value="LTD-like"/>
</dbReference>
<dbReference type="EMBL" id="JACMSC010000002">
    <property type="protein sequence ID" value="KAG6530819.1"/>
    <property type="molecule type" value="Genomic_DNA"/>
</dbReference>
<reference evidence="1 2" key="1">
    <citation type="submission" date="2020-08" db="EMBL/GenBank/DDBJ databases">
        <title>Plant Genome Project.</title>
        <authorList>
            <person name="Zhang R.-G."/>
        </authorList>
    </citation>
    <scope>NUCLEOTIDE SEQUENCE [LARGE SCALE GENOMIC DNA]</scope>
    <source>
        <tissue evidence="1">Rhizome</tissue>
    </source>
</reference>
<evidence type="ECO:0000313" key="2">
    <source>
        <dbReference type="Proteomes" id="UP000734854"/>
    </source>
</evidence>
<dbReference type="AlphaFoldDB" id="A0A8J5LR47"/>
<dbReference type="GO" id="GO:0090391">
    <property type="term" value="P:granum assembly"/>
    <property type="evidence" value="ECO:0007669"/>
    <property type="project" value="InterPro"/>
</dbReference>
<keyword evidence="2" id="KW-1185">Reference proteome</keyword>
<sequence length="84" mass="9491">MADVMPEIEELMRAGVDGRTTLARAATKDDIKELILVRKCFNYMRMSYAEGSYEKMQTLLSLNIHPVDILLILAASEGDNDKKK</sequence>
<dbReference type="PANTHER" id="PTHR47317:SF1">
    <property type="entry name" value="PROTEIN LHCP TRANSLOCATION DEFECT"/>
    <property type="match status" value="1"/>
</dbReference>
<name>A0A8J5LR47_ZINOF</name>
<accession>A0A8J5LR47</accession>
<gene>
    <name evidence="1" type="ORF">ZIOFF_004577</name>
</gene>
<proteinExistence type="predicted"/>
<comment type="caution">
    <text evidence="1">The sequence shown here is derived from an EMBL/GenBank/DDBJ whole genome shotgun (WGS) entry which is preliminary data.</text>
</comment>
<dbReference type="GO" id="GO:0006886">
    <property type="term" value="P:intracellular protein transport"/>
    <property type="evidence" value="ECO:0007669"/>
    <property type="project" value="InterPro"/>
</dbReference>
<evidence type="ECO:0000313" key="1">
    <source>
        <dbReference type="EMBL" id="KAG6530819.1"/>
    </source>
</evidence>
<dbReference type="GO" id="GO:0009570">
    <property type="term" value="C:chloroplast stroma"/>
    <property type="evidence" value="ECO:0007669"/>
    <property type="project" value="InterPro"/>
</dbReference>
<protein>
    <submittedName>
        <fullName evidence="1">Uncharacterized protein</fullName>
    </submittedName>
</protein>
<organism evidence="1 2">
    <name type="scientific">Zingiber officinale</name>
    <name type="common">Ginger</name>
    <name type="synonym">Amomum zingiber</name>
    <dbReference type="NCBI Taxonomy" id="94328"/>
    <lineage>
        <taxon>Eukaryota</taxon>
        <taxon>Viridiplantae</taxon>
        <taxon>Streptophyta</taxon>
        <taxon>Embryophyta</taxon>
        <taxon>Tracheophyta</taxon>
        <taxon>Spermatophyta</taxon>
        <taxon>Magnoliopsida</taxon>
        <taxon>Liliopsida</taxon>
        <taxon>Zingiberales</taxon>
        <taxon>Zingiberaceae</taxon>
        <taxon>Zingiber</taxon>
    </lineage>
</organism>
<dbReference type="PANTHER" id="PTHR47317">
    <property type="entry name" value="PROTEIN LHCP TRANSLOCATION DEFECT"/>
    <property type="match status" value="1"/>
</dbReference>